<protein>
    <submittedName>
        <fullName evidence="1">Uncharacterized protein</fullName>
    </submittedName>
</protein>
<dbReference type="EMBL" id="CP002292">
    <property type="protein sequence ID" value="ADP72028.1"/>
    <property type="molecule type" value="Genomic_DNA"/>
</dbReference>
<evidence type="ECO:0000313" key="2">
    <source>
        <dbReference type="Proteomes" id="UP000001399"/>
    </source>
</evidence>
<gene>
    <name evidence="1" type="ordered locus">Rvan_2819</name>
</gene>
<dbReference type="STRING" id="648757.Rvan_2819"/>
<dbReference type="Pfam" id="PF14083">
    <property type="entry name" value="PGDYG"/>
    <property type="match status" value="1"/>
</dbReference>
<keyword evidence="2" id="KW-1185">Reference proteome</keyword>
<dbReference type="RefSeq" id="WP_013420399.1">
    <property type="nucleotide sequence ID" value="NC_014664.1"/>
</dbReference>
<proteinExistence type="predicted"/>
<sequence length="162" mass="18056">MPSDDRLFVDRLSPRIAAALDGQGRRYRKAAEVRAERVSSPRSINTILSNGAVETKNRAEPGDYIVTAETGERWVVKPDTFVKRYSLKPGRKNVYLARGEVVAVPNPFGRPIEILASWGDKQVGATDCMIVDVFYPATGTREGQPYLIAHAEFGKTYRSVKR</sequence>
<reference evidence="2" key="1">
    <citation type="journal article" date="2011" name="J. Bacteriol.">
        <title>Genome sequences of eight morphologically diverse alphaproteobacteria.</title>
        <authorList>
            <consortium name="US DOE Joint Genome Institute"/>
            <person name="Brown P.J."/>
            <person name="Kysela D.T."/>
            <person name="Buechlein A."/>
            <person name="Hemmerich C."/>
            <person name="Brun Y.V."/>
        </authorList>
    </citation>
    <scope>NUCLEOTIDE SEQUENCE [LARGE SCALE GENOMIC DNA]</scope>
    <source>
        <strain evidence="2">ATCC 17100 / ATH 3.1.1 / DSM 162 / LMG 4299</strain>
    </source>
</reference>
<dbReference type="KEGG" id="rva:Rvan_2819"/>
<name>E3I8P9_RHOVT</name>
<accession>E3I8P9</accession>
<dbReference type="HOGENOM" id="CLU_1634097_0_0_5"/>
<evidence type="ECO:0000313" key="1">
    <source>
        <dbReference type="EMBL" id="ADP72028.1"/>
    </source>
</evidence>
<dbReference type="Proteomes" id="UP000001399">
    <property type="component" value="Chromosome"/>
</dbReference>
<dbReference type="AlphaFoldDB" id="E3I8P9"/>
<organism evidence="1 2">
    <name type="scientific">Rhodomicrobium vannielii (strain ATCC 17100 / DSM 162 / LMG 4299 / NCIMB 10020 / ATH 3.1.1)</name>
    <dbReference type="NCBI Taxonomy" id="648757"/>
    <lineage>
        <taxon>Bacteria</taxon>
        <taxon>Pseudomonadati</taxon>
        <taxon>Pseudomonadota</taxon>
        <taxon>Alphaproteobacteria</taxon>
        <taxon>Hyphomicrobiales</taxon>
        <taxon>Hyphomicrobiaceae</taxon>
        <taxon>Rhodomicrobium</taxon>
    </lineage>
</organism>
<dbReference type="InterPro" id="IPR025688">
    <property type="entry name" value="PGDYG_prot"/>
</dbReference>